<organism evidence="2 3">
    <name type="scientific">Corynebacterium aurimucosum (strain ATCC 700975 / DSM 44827 / CIP 107346 / CN-1)</name>
    <name type="common">Corynebacterium nigricans</name>
    <dbReference type="NCBI Taxonomy" id="548476"/>
    <lineage>
        <taxon>Bacteria</taxon>
        <taxon>Bacillati</taxon>
        <taxon>Actinomycetota</taxon>
        <taxon>Actinomycetes</taxon>
        <taxon>Mycobacteriales</taxon>
        <taxon>Corynebacteriaceae</taxon>
        <taxon>Corynebacterium</taxon>
    </lineage>
</organism>
<gene>
    <name evidence="2" type="ordered locus">cauri_1921</name>
</gene>
<dbReference type="STRING" id="548476.cauri_1921"/>
<evidence type="ECO:0000313" key="2">
    <source>
        <dbReference type="EMBL" id="ACP33514.1"/>
    </source>
</evidence>
<protein>
    <recommendedName>
        <fullName evidence="4">DUF4355 domain-containing protein</fullName>
    </recommendedName>
</protein>
<dbReference type="GeneID" id="31924557"/>
<name>C3PI60_CORA7</name>
<dbReference type="EMBL" id="CP001601">
    <property type="protein sequence ID" value="ACP33514.1"/>
    <property type="molecule type" value="Genomic_DNA"/>
</dbReference>
<evidence type="ECO:0000313" key="3">
    <source>
        <dbReference type="Proteomes" id="UP000002077"/>
    </source>
</evidence>
<dbReference type="eggNOG" id="ENOG5031M6C">
    <property type="taxonomic scope" value="Bacteria"/>
</dbReference>
<reference evidence="2 3" key="1">
    <citation type="journal article" date="2010" name="BMC Genomics">
        <title>Complete genome sequence and lifestyle of black-pigmented Corynebacterium aurimucosum ATCC 700975 (formerly C. nigricans CN-1) isolated from a vaginal swab of a woman with spontaneous abortion.</title>
        <authorList>
            <person name="Trost E."/>
            <person name="Gotker S."/>
            <person name="Schneider J."/>
            <person name="Schneiker-Bekel S."/>
            <person name="Szczepanowski R."/>
            <person name="Tilker A."/>
            <person name="Viehoever P."/>
            <person name="Arnold W."/>
            <person name="Bekel T."/>
            <person name="Blom J."/>
            <person name="Gartemann K.H."/>
            <person name="Linke B."/>
            <person name="Goesmann A."/>
            <person name="Puhler A."/>
            <person name="Shukla S.K."/>
            <person name="Tauch A."/>
        </authorList>
    </citation>
    <scope>NUCLEOTIDE SEQUENCE [LARGE SCALE GENOMIC DNA]</scope>
    <source>
        <strain evidence="3">ATCC 700975 / DSM 44827 / CIP 107346 / CN-1</strain>
    </source>
</reference>
<feature type="compositionally biased region" description="Polar residues" evidence="1">
    <location>
        <begin position="1"/>
        <end position="38"/>
    </location>
</feature>
<evidence type="ECO:0008006" key="4">
    <source>
        <dbReference type="Google" id="ProtNLM"/>
    </source>
</evidence>
<dbReference type="Proteomes" id="UP000002077">
    <property type="component" value="Chromosome"/>
</dbReference>
<sequence length="248" mass="27637">MPENTTPENTSQAQETPAGQEPNTQAETNQPQQETNQPAGGIDDLPEWAQKEIRSLRNEAANYRTRSKDAEAAKADELKAAQEKAEQERNQLIQDIGKKLGLVEDETNDPQKLIEAAVEREQAAAKERDQMRDTLNQYRRNDAMRSAVEKVDGTVDTTLLNALLNSDNAYTQLDVDADDFESQVETIVTQKLESHPSLIQAIHKASGVDTSNTNRGNRAITMADLQQMTSKEIYEAQKAGKLDHLYTN</sequence>
<dbReference type="KEGG" id="car:cauri_1921"/>
<dbReference type="RefSeq" id="WP_010191070.1">
    <property type="nucleotide sequence ID" value="NC_012590.1"/>
</dbReference>
<feature type="compositionally biased region" description="Basic and acidic residues" evidence="1">
    <location>
        <begin position="66"/>
        <end position="83"/>
    </location>
</feature>
<proteinExistence type="predicted"/>
<dbReference type="OrthoDB" id="4546967at2"/>
<dbReference type="AlphaFoldDB" id="C3PI60"/>
<accession>C3PI60</accession>
<keyword evidence="3" id="KW-1185">Reference proteome</keyword>
<dbReference type="HOGENOM" id="CLU_097460_0_0_11"/>
<feature type="region of interest" description="Disordered" evidence="1">
    <location>
        <begin position="1"/>
        <end position="83"/>
    </location>
</feature>
<evidence type="ECO:0000256" key="1">
    <source>
        <dbReference type="SAM" id="MobiDB-lite"/>
    </source>
</evidence>